<dbReference type="GeneID" id="28721237"/>
<dbReference type="Proteomes" id="UP000426265">
    <property type="component" value="Unassembled WGS sequence"/>
</dbReference>
<evidence type="ECO:0000313" key="3">
    <source>
        <dbReference type="EMBL" id="VYS68884.1"/>
    </source>
</evidence>
<evidence type="ECO:0000313" key="1">
    <source>
        <dbReference type="Araport" id="AT5G40970"/>
    </source>
</evidence>
<dbReference type="OrthoDB" id="1104499at2759"/>
<dbReference type="Proteomes" id="UP000434276">
    <property type="component" value="Unassembled WGS sequence"/>
</dbReference>
<evidence type="ECO:0000313" key="4">
    <source>
        <dbReference type="Proteomes" id="UP000426265"/>
    </source>
</evidence>
<dbReference type="ExpressionAtlas" id="A0A654G7U8">
    <property type="expression patterns" value="baseline and differential"/>
</dbReference>
<reference evidence="3 4" key="1">
    <citation type="submission" date="2019-11" db="EMBL/GenBank/DDBJ databases">
        <authorList>
            <person name="Jiao W.-B."/>
            <person name="Schneeberger K."/>
        </authorList>
    </citation>
    <scope>NUCLEOTIDE SEQUENCE [LARGE SCALE GENOMIC DNA]</scope>
    <source>
        <strain evidence="4">cv. An-1</strain>
        <strain evidence="5">cv. C24</strain>
    </source>
</reference>
<dbReference type="EMBL" id="CACRSJ010000110">
    <property type="protein sequence ID" value="VYS68884.1"/>
    <property type="molecule type" value="Genomic_DNA"/>
</dbReference>
<dbReference type="KEGG" id="ath:AT5G40970"/>
<protein>
    <submittedName>
        <fullName evidence="3">Uncharacterized protein</fullName>
    </submittedName>
</protein>
<dbReference type="AlphaFoldDB" id="A0A654G7U8"/>
<evidence type="ECO:0000313" key="2">
    <source>
        <dbReference type="EMBL" id="CAA0406663.1"/>
    </source>
</evidence>
<organism evidence="3 4">
    <name type="scientific">Arabidopsis thaliana</name>
    <name type="common">Mouse-ear cress</name>
    <dbReference type="NCBI Taxonomy" id="3702"/>
    <lineage>
        <taxon>Eukaryota</taxon>
        <taxon>Viridiplantae</taxon>
        <taxon>Streptophyta</taxon>
        <taxon>Embryophyta</taxon>
        <taxon>Tracheophyta</taxon>
        <taxon>Spermatophyta</taxon>
        <taxon>Magnoliopsida</taxon>
        <taxon>eudicotyledons</taxon>
        <taxon>Gunneridae</taxon>
        <taxon>Pentapetalae</taxon>
        <taxon>rosids</taxon>
        <taxon>malvids</taxon>
        <taxon>Brassicales</taxon>
        <taxon>Brassicaceae</taxon>
        <taxon>Camelineae</taxon>
        <taxon>Arabidopsis</taxon>
    </lineage>
</organism>
<proteinExistence type="predicted"/>
<dbReference type="Araport" id="AT5G40970"/>
<accession>A0A654G7U8</accession>
<dbReference type="EMBL" id="CACSHJ010000096">
    <property type="protein sequence ID" value="CAA0406663.1"/>
    <property type="molecule type" value="Genomic_DNA"/>
</dbReference>
<name>A0A654G7U8_ARATH</name>
<gene>
    <name evidence="1" type="ordered locus">At5g40970</name>
    <name evidence="3" type="ORF">AN1_LOCUS24271</name>
    <name evidence="2" type="ORF">C24_LOCUS24098</name>
</gene>
<evidence type="ECO:0000313" key="5">
    <source>
        <dbReference type="Proteomes" id="UP000434276"/>
    </source>
</evidence>
<sequence length="135" mass="16017">MLELTQNKYEENKIRIGLSSAFLLCFNFQVSVFDSFTLSHESRHRFIEKRRLLLRFLLHSNGGLGSSSRRSCIIRYPFSGTSFLVARTSPYSPIRRHENQRQSHRRSHTHLLRCLHHLDPRCQSPHHYRLIYGPK</sequence>